<dbReference type="OrthoDB" id="9785707at2"/>
<dbReference type="EMBL" id="QFFI01000021">
    <property type="protein sequence ID" value="PWG62229.1"/>
    <property type="molecule type" value="Genomic_DNA"/>
</dbReference>
<dbReference type="Pfam" id="PF17782">
    <property type="entry name" value="WHD_DprA"/>
    <property type="match status" value="1"/>
</dbReference>
<gene>
    <name evidence="4" type="primary">dprA</name>
    <name evidence="4" type="ORF">DEM34_13050</name>
</gene>
<dbReference type="PANTHER" id="PTHR43022:SF1">
    <property type="entry name" value="PROTEIN SMF"/>
    <property type="match status" value="1"/>
</dbReference>
<keyword evidence="5" id="KW-1185">Reference proteome</keyword>
<feature type="domain" description="Smf/DprA SLOG" evidence="2">
    <location>
        <begin position="82"/>
        <end position="290"/>
    </location>
</feature>
<comment type="caution">
    <text evidence="4">The sequence shown here is derived from an EMBL/GenBank/DDBJ whole genome shotgun (WGS) entry which is preliminary data.</text>
</comment>
<feature type="domain" description="DprA winged helix" evidence="3">
    <location>
        <begin position="308"/>
        <end position="365"/>
    </location>
</feature>
<dbReference type="Proteomes" id="UP000245474">
    <property type="component" value="Unassembled WGS sequence"/>
</dbReference>
<dbReference type="GO" id="GO:0009294">
    <property type="term" value="P:DNA-mediated transformation"/>
    <property type="evidence" value="ECO:0007669"/>
    <property type="project" value="InterPro"/>
</dbReference>
<evidence type="ECO:0000313" key="4">
    <source>
        <dbReference type="EMBL" id="PWG62229.1"/>
    </source>
</evidence>
<name>A0A2U2MZQ7_9GAMM</name>
<evidence type="ECO:0000256" key="1">
    <source>
        <dbReference type="ARBA" id="ARBA00006525"/>
    </source>
</evidence>
<dbReference type="NCBIfam" id="TIGR00732">
    <property type="entry name" value="dprA"/>
    <property type="match status" value="1"/>
</dbReference>
<dbReference type="InterPro" id="IPR041614">
    <property type="entry name" value="DprA_WH"/>
</dbReference>
<dbReference type="PANTHER" id="PTHR43022">
    <property type="entry name" value="PROTEIN SMF"/>
    <property type="match status" value="1"/>
</dbReference>
<dbReference type="Gene3D" id="1.10.10.10">
    <property type="entry name" value="Winged helix-like DNA-binding domain superfamily/Winged helix DNA-binding domain"/>
    <property type="match status" value="1"/>
</dbReference>
<dbReference type="InterPro" id="IPR057666">
    <property type="entry name" value="DrpA_SLOG"/>
</dbReference>
<evidence type="ECO:0000259" key="3">
    <source>
        <dbReference type="Pfam" id="PF17782"/>
    </source>
</evidence>
<dbReference type="Gene3D" id="3.40.50.450">
    <property type="match status" value="1"/>
</dbReference>
<dbReference type="Pfam" id="PF02481">
    <property type="entry name" value="DNA_processg_A"/>
    <property type="match status" value="1"/>
</dbReference>
<organism evidence="4 5">
    <name type="scientific">Sediminicurvatus halobius</name>
    <dbReference type="NCBI Taxonomy" id="2182432"/>
    <lineage>
        <taxon>Bacteria</taxon>
        <taxon>Pseudomonadati</taxon>
        <taxon>Pseudomonadota</taxon>
        <taxon>Gammaproteobacteria</taxon>
        <taxon>Chromatiales</taxon>
        <taxon>Ectothiorhodospiraceae</taxon>
        <taxon>Sediminicurvatus</taxon>
    </lineage>
</organism>
<comment type="similarity">
    <text evidence="1">Belongs to the DprA/Smf family.</text>
</comment>
<sequence>MTDTRGLRDWLVLWRLPGIGPRRFAHALAAFGSPGAFLAASESQRRAAGLPEPICTADREAGAAEAGAEADLRWADAAGHHILTLRDPGYPRQLAELADPPPVLFITGDPAWLTTPQLAVVGARHASAGGLDNAHAFARYLGAAGLTITSGLAVGIDGAAHRGALAGGGGTVAVTATGPDRVYPARHAALAREIAAQGALVTELPTGTGVQREHFPRRNRLISGLALGVLVVEAGVRSGSLGTARHALEQGREVLAIPGSIHNPVARGCHALIREGAKLVESAGDVLEELPPLGDGEAVAAPAEAVPAEAENGFDPAYDRLLEALGHDPVPFDALLQRTALTPDALSSMLLRLELKGLVTAVEGGRYARSGNRARG</sequence>
<accession>A0A2U2MZQ7</accession>
<evidence type="ECO:0000259" key="2">
    <source>
        <dbReference type="Pfam" id="PF02481"/>
    </source>
</evidence>
<dbReference type="SUPFAM" id="SSF102405">
    <property type="entry name" value="MCP/YpsA-like"/>
    <property type="match status" value="1"/>
</dbReference>
<dbReference type="AlphaFoldDB" id="A0A2U2MZQ7"/>
<dbReference type="InterPro" id="IPR003488">
    <property type="entry name" value="DprA"/>
</dbReference>
<evidence type="ECO:0000313" key="5">
    <source>
        <dbReference type="Proteomes" id="UP000245474"/>
    </source>
</evidence>
<reference evidence="4 5" key="1">
    <citation type="submission" date="2018-05" db="EMBL/GenBank/DDBJ databases">
        <title>Spiribacter halobius sp. nov., a moderately halophilic bacterium isolated from marine solar saltern.</title>
        <authorList>
            <person name="Zheng W.-S."/>
            <person name="Lu D.-C."/>
            <person name="Du Z.-J."/>
        </authorList>
    </citation>
    <scope>NUCLEOTIDE SEQUENCE [LARGE SCALE GENOMIC DNA]</scope>
    <source>
        <strain evidence="4 5">E85</strain>
    </source>
</reference>
<dbReference type="InterPro" id="IPR036388">
    <property type="entry name" value="WH-like_DNA-bd_sf"/>
</dbReference>
<proteinExistence type="inferred from homology"/>
<protein>
    <submittedName>
        <fullName evidence="4">DNA-protecting protein DprA</fullName>
    </submittedName>
</protein>